<dbReference type="Gene3D" id="1.20.1560.10">
    <property type="entry name" value="ABC transporter type 1, transmembrane domain"/>
    <property type="match status" value="1"/>
</dbReference>
<keyword evidence="2 7" id="KW-0812">Transmembrane</keyword>
<keyword evidence="4 9" id="KW-0067">ATP-binding</keyword>
<keyword evidence="10" id="KW-1185">Reference proteome</keyword>
<organism evidence="9 10">
    <name type="scientific">Deinococcus roseus</name>
    <dbReference type="NCBI Taxonomy" id="392414"/>
    <lineage>
        <taxon>Bacteria</taxon>
        <taxon>Thermotogati</taxon>
        <taxon>Deinococcota</taxon>
        <taxon>Deinococci</taxon>
        <taxon>Deinococcales</taxon>
        <taxon>Deinococcaceae</taxon>
        <taxon>Deinococcus</taxon>
    </lineage>
</organism>
<accession>A0ABQ2CWV3</accession>
<protein>
    <submittedName>
        <fullName evidence="9">Cysteine/glutathione ABC transporter ATP-binding protein/permease CydC</fullName>
    </submittedName>
</protein>
<evidence type="ECO:0000256" key="7">
    <source>
        <dbReference type="SAM" id="Phobius"/>
    </source>
</evidence>
<evidence type="ECO:0000256" key="3">
    <source>
        <dbReference type="ARBA" id="ARBA00022741"/>
    </source>
</evidence>
<dbReference type="InterPro" id="IPR003439">
    <property type="entry name" value="ABC_transporter-like_ATP-bd"/>
</dbReference>
<evidence type="ECO:0000259" key="8">
    <source>
        <dbReference type="PROSITE" id="PS50893"/>
    </source>
</evidence>
<dbReference type="PANTHER" id="PTHR24221:SF653">
    <property type="entry name" value="TRANSPORT ATP-BINDING PROTEIN CYDC"/>
    <property type="match status" value="1"/>
</dbReference>
<reference evidence="10" key="1">
    <citation type="journal article" date="2019" name="Int. J. Syst. Evol. Microbiol.">
        <title>The Global Catalogue of Microorganisms (GCM) 10K type strain sequencing project: providing services to taxonomists for standard genome sequencing and annotation.</title>
        <authorList>
            <consortium name="The Broad Institute Genomics Platform"/>
            <consortium name="The Broad Institute Genome Sequencing Center for Infectious Disease"/>
            <person name="Wu L."/>
            <person name="Ma J."/>
        </authorList>
    </citation>
    <scope>NUCLEOTIDE SEQUENCE [LARGE SCALE GENOMIC DNA]</scope>
    <source>
        <strain evidence="10">JCM 14370</strain>
    </source>
</reference>
<dbReference type="Proteomes" id="UP000632222">
    <property type="component" value="Unassembled WGS sequence"/>
</dbReference>
<evidence type="ECO:0000256" key="2">
    <source>
        <dbReference type="ARBA" id="ARBA00022692"/>
    </source>
</evidence>
<gene>
    <name evidence="9" type="ORF">GCM10008938_13590</name>
</gene>
<feature type="domain" description="ABC transporter" evidence="8">
    <location>
        <begin position="308"/>
        <end position="508"/>
    </location>
</feature>
<dbReference type="PROSITE" id="PS50893">
    <property type="entry name" value="ABC_TRANSPORTER_2"/>
    <property type="match status" value="1"/>
</dbReference>
<name>A0ABQ2CWV3_9DEIO</name>
<proteinExistence type="predicted"/>
<dbReference type="InterPro" id="IPR036640">
    <property type="entry name" value="ABC1_TM_sf"/>
</dbReference>
<comment type="subcellular location">
    <subcellularLocation>
        <location evidence="1">Cell membrane</location>
        <topology evidence="1">Multi-pass membrane protein</topology>
    </subcellularLocation>
</comment>
<feature type="transmembrane region" description="Helical" evidence="7">
    <location>
        <begin position="47"/>
        <end position="67"/>
    </location>
</feature>
<dbReference type="PANTHER" id="PTHR24221">
    <property type="entry name" value="ATP-BINDING CASSETTE SUB-FAMILY B"/>
    <property type="match status" value="1"/>
</dbReference>
<keyword evidence="6 7" id="KW-0472">Membrane</keyword>
<dbReference type="InterPro" id="IPR017871">
    <property type="entry name" value="ABC_transporter-like_CS"/>
</dbReference>
<evidence type="ECO:0000256" key="1">
    <source>
        <dbReference type="ARBA" id="ARBA00004651"/>
    </source>
</evidence>
<comment type="caution">
    <text evidence="9">The sequence shown here is derived from an EMBL/GenBank/DDBJ whole genome shotgun (WGS) entry which is preliminary data.</text>
</comment>
<dbReference type="Gene3D" id="3.40.50.300">
    <property type="entry name" value="P-loop containing nucleotide triphosphate hydrolases"/>
    <property type="match status" value="1"/>
</dbReference>
<dbReference type="PROSITE" id="PS00211">
    <property type="entry name" value="ABC_TRANSPORTER_1"/>
    <property type="match status" value="1"/>
</dbReference>
<dbReference type="GO" id="GO:0005524">
    <property type="term" value="F:ATP binding"/>
    <property type="evidence" value="ECO:0007669"/>
    <property type="project" value="UniProtKB-KW"/>
</dbReference>
<dbReference type="Pfam" id="PF00005">
    <property type="entry name" value="ABC_tran"/>
    <property type="match status" value="1"/>
</dbReference>
<keyword evidence="5 7" id="KW-1133">Transmembrane helix</keyword>
<dbReference type="CDD" id="cd03228">
    <property type="entry name" value="ABCC_MRP_Like"/>
    <property type="match status" value="1"/>
</dbReference>
<dbReference type="RefSeq" id="WP_189001679.1">
    <property type="nucleotide sequence ID" value="NZ_BMOD01000003.1"/>
</dbReference>
<dbReference type="SUPFAM" id="SSF90123">
    <property type="entry name" value="ABC transporter transmembrane region"/>
    <property type="match status" value="1"/>
</dbReference>
<dbReference type="InterPro" id="IPR027417">
    <property type="entry name" value="P-loop_NTPase"/>
</dbReference>
<evidence type="ECO:0000256" key="6">
    <source>
        <dbReference type="ARBA" id="ARBA00023136"/>
    </source>
</evidence>
<feature type="transmembrane region" description="Helical" evidence="7">
    <location>
        <begin position="7"/>
        <end position="27"/>
    </location>
</feature>
<dbReference type="InterPro" id="IPR003593">
    <property type="entry name" value="AAA+_ATPase"/>
</dbReference>
<dbReference type="EMBL" id="BMOD01000003">
    <property type="protein sequence ID" value="GGJ28785.1"/>
    <property type="molecule type" value="Genomic_DNA"/>
</dbReference>
<sequence>MPDPKPYPAWLPLVAVLCNVLMALFGVGLMVSSGHLLSRSALHPESLLLLMPIITTVRFFGLGRAVLRYLERLFSHQVTLGRIESTRRKAMQQHLVHFTYRLLGPDRLDAVQTVQRDTESLQNRFLTVSVPQFTTWTVTLLVGLLLLSLVPGAALVWFAVSGAVLLVMPLVIRPLLQRLLQQVQEARHARSLQLRTQLQHATELRFLDLPISQKTSVLEDNIQKLESQLRGLQTSALLVREVMQGTALGLLLLQLLHSDLPVVWLSGIWLGVVAASDLQVAFLNSLTEQVRVSLIQWPQHSASDQPSMNNTGLNHTGAVLKVKLSEGQTFTLQPGGRIMLTGPSGCGKSTLLEKLLGFRELTSGEAVLDHQDLSGLAGREKLFSWSPQEPQLQDATVQENLGSWNAALLESLHLPADLRPDTLLGETGRHLSGGEMARLQVLRALLREAPFLLLDEPTAHLDPGSALQTIQTIEQAAGNRAMLVISHDPELFGSHWQKVDWIPRQSLK</sequence>
<evidence type="ECO:0000256" key="4">
    <source>
        <dbReference type="ARBA" id="ARBA00022840"/>
    </source>
</evidence>
<evidence type="ECO:0000313" key="9">
    <source>
        <dbReference type="EMBL" id="GGJ28785.1"/>
    </source>
</evidence>
<dbReference type="InterPro" id="IPR039421">
    <property type="entry name" value="Type_1_exporter"/>
</dbReference>
<dbReference type="SMART" id="SM00382">
    <property type="entry name" value="AAA"/>
    <property type="match status" value="1"/>
</dbReference>
<evidence type="ECO:0000256" key="5">
    <source>
        <dbReference type="ARBA" id="ARBA00022989"/>
    </source>
</evidence>
<keyword evidence="3" id="KW-0547">Nucleotide-binding</keyword>
<evidence type="ECO:0000313" key="10">
    <source>
        <dbReference type="Proteomes" id="UP000632222"/>
    </source>
</evidence>
<dbReference type="SUPFAM" id="SSF52540">
    <property type="entry name" value="P-loop containing nucleoside triphosphate hydrolases"/>
    <property type="match status" value="1"/>
</dbReference>